<dbReference type="RefSeq" id="XP_007401945.1">
    <property type="nucleotide sequence ID" value="XM_007401883.1"/>
</dbReference>
<dbReference type="OrthoDB" id="6359816at2759"/>
<dbReference type="HOGENOM" id="CLU_043561_1_0_1"/>
<name>K5UK00_PHACS</name>
<protein>
    <recommendedName>
        <fullName evidence="4">BTB domain-containing protein</fullName>
    </recommendedName>
</protein>
<dbReference type="InParanoid" id="K5UK00"/>
<feature type="region of interest" description="Disordered" evidence="1">
    <location>
        <begin position="86"/>
        <end position="137"/>
    </location>
</feature>
<keyword evidence="3" id="KW-1185">Reference proteome</keyword>
<dbReference type="GeneID" id="18910517"/>
<reference evidence="2 3" key="1">
    <citation type="journal article" date="2012" name="BMC Genomics">
        <title>Comparative genomics of the white-rot fungi, Phanerochaete carnosa and P. chrysosporium, to elucidate the genetic basis of the distinct wood types they colonize.</title>
        <authorList>
            <person name="Suzuki H."/>
            <person name="MacDonald J."/>
            <person name="Syed K."/>
            <person name="Salamov A."/>
            <person name="Hori C."/>
            <person name="Aerts A."/>
            <person name="Henrissat B."/>
            <person name="Wiebenga A."/>
            <person name="vanKuyk P.A."/>
            <person name="Barry K."/>
            <person name="Lindquist E."/>
            <person name="LaButti K."/>
            <person name="Lapidus A."/>
            <person name="Lucas S."/>
            <person name="Coutinho P."/>
            <person name="Gong Y."/>
            <person name="Samejima M."/>
            <person name="Mahadevan R."/>
            <person name="Abou-Zaid M."/>
            <person name="de Vries R.P."/>
            <person name="Igarashi K."/>
            <person name="Yadav J.S."/>
            <person name="Grigoriev I.V."/>
            <person name="Master E.R."/>
        </authorList>
    </citation>
    <scope>NUCLEOTIDE SEQUENCE [LARGE SCALE GENOMIC DNA]</scope>
    <source>
        <strain evidence="2 3">HHB-10118-sp</strain>
    </source>
</reference>
<organism evidence="2 3">
    <name type="scientific">Phanerochaete carnosa (strain HHB-10118-sp)</name>
    <name type="common">White-rot fungus</name>
    <name type="synonym">Peniophora carnosa</name>
    <dbReference type="NCBI Taxonomy" id="650164"/>
    <lineage>
        <taxon>Eukaryota</taxon>
        <taxon>Fungi</taxon>
        <taxon>Dikarya</taxon>
        <taxon>Basidiomycota</taxon>
        <taxon>Agaricomycotina</taxon>
        <taxon>Agaricomycetes</taxon>
        <taxon>Polyporales</taxon>
        <taxon>Phanerochaetaceae</taxon>
        <taxon>Phanerochaete</taxon>
    </lineage>
</organism>
<feature type="compositionally biased region" description="Acidic residues" evidence="1">
    <location>
        <begin position="86"/>
        <end position="106"/>
    </location>
</feature>
<gene>
    <name evidence="2" type="ORF">PHACADRAFT_188902</name>
</gene>
<evidence type="ECO:0000313" key="2">
    <source>
        <dbReference type="EMBL" id="EKM49896.1"/>
    </source>
</evidence>
<evidence type="ECO:0000256" key="1">
    <source>
        <dbReference type="SAM" id="MobiDB-lite"/>
    </source>
</evidence>
<feature type="region of interest" description="Disordered" evidence="1">
    <location>
        <begin position="327"/>
        <end position="359"/>
    </location>
</feature>
<dbReference type="Proteomes" id="UP000008370">
    <property type="component" value="Unassembled WGS sequence"/>
</dbReference>
<proteinExistence type="predicted"/>
<evidence type="ECO:0000313" key="3">
    <source>
        <dbReference type="Proteomes" id="UP000008370"/>
    </source>
</evidence>
<dbReference type="AlphaFoldDB" id="K5UK00"/>
<accession>K5UK00</accession>
<dbReference type="EMBL" id="JH930480">
    <property type="protein sequence ID" value="EKM49896.1"/>
    <property type="molecule type" value="Genomic_DNA"/>
</dbReference>
<sequence length="359" mass="39685">MTQPVVPSIELAIPSLQEALAVSISCGSFVDTAYYLFSRRTADYRVGHPRVVYANSRVLKITGDYFIARPDDNVLRTEFYGGLSADDEIPDATDDYGYESDSDLEEVAEHDSEQTESGSKGKGKASDKTETDSTISSLREEVKCRGVKNSLFVPDVAAVTTPSWQALVFFIYTGKISFAPLRSNGLQARRAALEEHHRIHPELPPLCSPKSMFRLADIVGLTVLKTLAVQEIQKQLSVSCLTDELFSQFSARYLDVLQVQLDFMYGCGRMTQVMQKIQLHVASIVNGAVPHTDAVLLALLLKLSEVLLLNPAPFQAMPILFKFDRRTEEGPPQPKPFKFKFPSAGPSVETKQEPGCSSQ</sequence>
<evidence type="ECO:0008006" key="4">
    <source>
        <dbReference type="Google" id="ProtNLM"/>
    </source>
</evidence>
<dbReference type="KEGG" id="pco:PHACADRAFT_188902"/>